<accession>A0ABY6U8U9</accession>
<organism evidence="1 2">
    <name type="scientific">Bionectria ochroleuca</name>
    <name type="common">Gliocladium roseum</name>
    <dbReference type="NCBI Taxonomy" id="29856"/>
    <lineage>
        <taxon>Eukaryota</taxon>
        <taxon>Fungi</taxon>
        <taxon>Dikarya</taxon>
        <taxon>Ascomycota</taxon>
        <taxon>Pezizomycotina</taxon>
        <taxon>Sordariomycetes</taxon>
        <taxon>Hypocreomycetidae</taxon>
        <taxon>Hypocreales</taxon>
        <taxon>Bionectriaceae</taxon>
        <taxon>Clonostachys</taxon>
    </lineage>
</organism>
<proteinExistence type="predicted"/>
<sequence>MGSLRVLEALRELHDPHLVLQDNTAPKCFQNVEGGVRWRPVRGIVDHTPQQTEKYGLARSFGPDPYHLRQR</sequence>
<evidence type="ECO:0000313" key="1">
    <source>
        <dbReference type="EMBL" id="VUC27541.1"/>
    </source>
</evidence>
<dbReference type="Proteomes" id="UP000766486">
    <property type="component" value="Unassembled WGS sequence"/>
</dbReference>
<dbReference type="EMBL" id="CABFNS010000770">
    <property type="protein sequence ID" value="VUC27541.1"/>
    <property type="molecule type" value="Genomic_DNA"/>
</dbReference>
<keyword evidence="2" id="KW-1185">Reference proteome</keyword>
<reference evidence="1 2" key="1">
    <citation type="submission" date="2019-06" db="EMBL/GenBank/DDBJ databases">
        <authorList>
            <person name="Broberg M."/>
        </authorList>
    </citation>
    <scope>NUCLEOTIDE SEQUENCE [LARGE SCALE GENOMIC DNA]</scope>
</reference>
<protein>
    <submittedName>
        <fullName evidence="1">Uncharacterized protein</fullName>
    </submittedName>
</protein>
<gene>
    <name evidence="1" type="ORF">CLO192961_LOCUS213872</name>
</gene>
<name>A0ABY6U8U9_BIOOC</name>
<evidence type="ECO:0000313" key="2">
    <source>
        <dbReference type="Proteomes" id="UP000766486"/>
    </source>
</evidence>
<comment type="caution">
    <text evidence="1">The sequence shown here is derived from an EMBL/GenBank/DDBJ whole genome shotgun (WGS) entry which is preliminary data.</text>
</comment>